<sequence length="212" mass="23513">MALPPIAKATLQAALISASSNVLAQGITSYREGVRTTPCPRFLKVFSLQKMQNITPFELDSQVLFQFTTSALILSPLAFLWLEGLEQRFPGTQQTQPPKGKEKTEEKGKSKDKPEPKPNVKNIVAKIVVDQLIGGAWNTVAFIVTMGILRGQNYEVIKEEIMNNFWPYMLAGLKFWPLVSILNFTVVPASQRLLVGNLFGVVWGVYVSLMAA</sequence>
<dbReference type="RefSeq" id="XP_664230.2">
    <property type="nucleotide sequence ID" value="XM_659138.2"/>
</dbReference>
<comment type="similarity">
    <text evidence="2 6">Belongs to the peroxisomal membrane protein PXMP2/4 family.</text>
</comment>
<gene>
    <name evidence="8" type="ORF">ANIA_06626</name>
</gene>
<evidence type="ECO:0000313" key="9">
    <source>
        <dbReference type="Proteomes" id="UP000000560"/>
    </source>
</evidence>
<dbReference type="OMA" id="DWVPVFQ"/>
<name>C8V164_EMENI</name>
<evidence type="ECO:0000313" key="8">
    <source>
        <dbReference type="EMBL" id="CBF71125.1"/>
    </source>
</evidence>
<protein>
    <submittedName>
        <fullName evidence="8">Integral membrane protein, Mpv17/PMP22 family, putative (AFU_orthologue AFUA_6G03910)</fullName>
    </submittedName>
</protein>
<dbReference type="Pfam" id="PF04117">
    <property type="entry name" value="Mpv17_PMP22"/>
    <property type="match status" value="1"/>
</dbReference>
<evidence type="ECO:0000256" key="5">
    <source>
        <dbReference type="ARBA" id="ARBA00023136"/>
    </source>
</evidence>
<evidence type="ECO:0000256" key="4">
    <source>
        <dbReference type="ARBA" id="ARBA00022989"/>
    </source>
</evidence>
<organism evidence="8 9">
    <name type="scientific">Emericella nidulans (strain FGSC A4 / ATCC 38163 / CBS 112.46 / NRRL 194 / M139)</name>
    <name type="common">Aspergillus nidulans</name>
    <dbReference type="NCBI Taxonomy" id="227321"/>
    <lineage>
        <taxon>Eukaryota</taxon>
        <taxon>Fungi</taxon>
        <taxon>Dikarya</taxon>
        <taxon>Ascomycota</taxon>
        <taxon>Pezizomycotina</taxon>
        <taxon>Eurotiomycetes</taxon>
        <taxon>Eurotiomycetidae</taxon>
        <taxon>Eurotiales</taxon>
        <taxon>Aspergillaceae</taxon>
        <taxon>Aspergillus</taxon>
        <taxon>Aspergillus subgen. Nidulantes</taxon>
    </lineage>
</organism>
<feature type="transmembrane region" description="Helical" evidence="6">
    <location>
        <begin position="123"/>
        <end position="145"/>
    </location>
</feature>
<dbReference type="InParanoid" id="C8V164"/>
<dbReference type="PANTHER" id="PTHR11266:SF80">
    <property type="entry name" value="PEROXISOMAL MEMBRANE PROTEIN 2"/>
    <property type="match status" value="1"/>
</dbReference>
<evidence type="ECO:0000256" key="2">
    <source>
        <dbReference type="ARBA" id="ARBA00006824"/>
    </source>
</evidence>
<keyword evidence="5 6" id="KW-0472">Membrane</keyword>
<dbReference type="OrthoDB" id="10267969at2759"/>
<keyword evidence="3 6" id="KW-0812">Transmembrane</keyword>
<feature type="transmembrane region" description="Helical" evidence="6">
    <location>
        <begin position="193"/>
        <end position="211"/>
    </location>
</feature>
<dbReference type="EMBL" id="BN001301">
    <property type="protein sequence ID" value="CBF71125.1"/>
    <property type="molecule type" value="Genomic_DNA"/>
</dbReference>
<feature type="transmembrane region" description="Helical" evidence="6">
    <location>
        <begin position="63"/>
        <end position="82"/>
    </location>
</feature>
<dbReference type="STRING" id="227321.C8V164"/>
<dbReference type="eggNOG" id="KOG1944">
    <property type="taxonomic scope" value="Eukaryota"/>
</dbReference>
<proteinExistence type="inferred from homology"/>
<evidence type="ECO:0000256" key="1">
    <source>
        <dbReference type="ARBA" id="ARBA00004141"/>
    </source>
</evidence>
<dbReference type="PANTHER" id="PTHR11266">
    <property type="entry name" value="PEROXISOMAL MEMBRANE PROTEIN 2, PXMP2 MPV17"/>
    <property type="match status" value="1"/>
</dbReference>
<dbReference type="InterPro" id="IPR007248">
    <property type="entry name" value="Mpv17_PMP22"/>
</dbReference>
<reference evidence="9" key="1">
    <citation type="journal article" date="2005" name="Nature">
        <title>Sequencing of Aspergillus nidulans and comparative analysis with A. fumigatus and A. oryzae.</title>
        <authorList>
            <person name="Galagan J.E."/>
            <person name="Calvo S.E."/>
            <person name="Cuomo C."/>
            <person name="Ma L.J."/>
            <person name="Wortman J.R."/>
            <person name="Batzoglou S."/>
            <person name="Lee S.I."/>
            <person name="Basturkmen M."/>
            <person name="Spevak C.C."/>
            <person name="Clutterbuck J."/>
            <person name="Kapitonov V."/>
            <person name="Jurka J."/>
            <person name="Scazzocchio C."/>
            <person name="Farman M."/>
            <person name="Butler J."/>
            <person name="Purcell S."/>
            <person name="Harris S."/>
            <person name="Braus G.H."/>
            <person name="Draht O."/>
            <person name="Busch S."/>
            <person name="D'Enfert C."/>
            <person name="Bouchier C."/>
            <person name="Goldman G.H."/>
            <person name="Bell-Pedersen D."/>
            <person name="Griffiths-Jones S."/>
            <person name="Doonan J.H."/>
            <person name="Yu J."/>
            <person name="Vienken K."/>
            <person name="Pain A."/>
            <person name="Freitag M."/>
            <person name="Selker E.U."/>
            <person name="Archer D.B."/>
            <person name="Penalva M.A."/>
            <person name="Oakley B.R."/>
            <person name="Momany M."/>
            <person name="Tanaka T."/>
            <person name="Kumagai T."/>
            <person name="Asai K."/>
            <person name="Machida M."/>
            <person name="Nierman W.C."/>
            <person name="Denning D.W."/>
            <person name="Caddick M."/>
            <person name="Hynes M."/>
            <person name="Paoletti M."/>
            <person name="Fischer R."/>
            <person name="Miller B."/>
            <person name="Dyer P."/>
            <person name="Sachs M.S."/>
            <person name="Osmani S.A."/>
            <person name="Birren B.W."/>
        </authorList>
    </citation>
    <scope>NUCLEOTIDE SEQUENCE [LARGE SCALE GENOMIC DNA]</scope>
    <source>
        <strain evidence="9">FGSC A4 / ATCC 38163 / CBS 112.46 / NRRL 194 / M139</strain>
    </source>
</reference>
<dbReference type="GeneID" id="2870594"/>
<evidence type="ECO:0000256" key="3">
    <source>
        <dbReference type="ARBA" id="ARBA00022692"/>
    </source>
</evidence>
<dbReference type="Proteomes" id="UP000000560">
    <property type="component" value="Chromosome I"/>
</dbReference>
<feature type="region of interest" description="Disordered" evidence="7">
    <location>
        <begin position="90"/>
        <end position="118"/>
    </location>
</feature>
<evidence type="ECO:0000256" key="7">
    <source>
        <dbReference type="SAM" id="MobiDB-lite"/>
    </source>
</evidence>
<comment type="subcellular location">
    <subcellularLocation>
        <location evidence="1">Membrane</location>
        <topology evidence="1">Multi-pass membrane protein</topology>
    </subcellularLocation>
</comment>
<dbReference type="KEGG" id="ani:ANIA_06626"/>
<dbReference type="AlphaFoldDB" id="C8V164"/>
<feature type="transmembrane region" description="Helical" evidence="6">
    <location>
        <begin position="165"/>
        <end position="186"/>
    </location>
</feature>
<feature type="compositionally biased region" description="Basic and acidic residues" evidence="7">
    <location>
        <begin position="99"/>
        <end position="118"/>
    </location>
</feature>
<keyword evidence="9" id="KW-1185">Reference proteome</keyword>
<reference evidence="9" key="2">
    <citation type="journal article" date="2009" name="Fungal Genet. Biol.">
        <title>The 2008 update of the Aspergillus nidulans genome annotation: a community effort.</title>
        <authorList>
            <person name="Wortman J.R."/>
            <person name="Gilsenan J.M."/>
            <person name="Joardar V."/>
            <person name="Deegan J."/>
            <person name="Clutterbuck J."/>
            <person name="Andersen M.R."/>
            <person name="Archer D."/>
            <person name="Bencina M."/>
            <person name="Braus G."/>
            <person name="Coutinho P."/>
            <person name="von Dohren H."/>
            <person name="Doonan J."/>
            <person name="Driessen A.J."/>
            <person name="Durek P."/>
            <person name="Espeso E."/>
            <person name="Fekete E."/>
            <person name="Flipphi M."/>
            <person name="Estrada C.G."/>
            <person name="Geysens S."/>
            <person name="Goldman G."/>
            <person name="de Groot P.W."/>
            <person name="Hansen K."/>
            <person name="Harris S.D."/>
            <person name="Heinekamp T."/>
            <person name="Helmstaedt K."/>
            <person name="Henrissat B."/>
            <person name="Hofmann G."/>
            <person name="Homan T."/>
            <person name="Horio T."/>
            <person name="Horiuchi H."/>
            <person name="James S."/>
            <person name="Jones M."/>
            <person name="Karaffa L."/>
            <person name="Karanyi Z."/>
            <person name="Kato M."/>
            <person name="Keller N."/>
            <person name="Kelly D.E."/>
            <person name="Kiel J.A."/>
            <person name="Kim J.M."/>
            <person name="van der Klei I.J."/>
            <person name="Klis F.M."/>
            <person name="Kovalchuk A."/>
            <person name="Krasevec N."/>
            <person name="Kubicek C.P."/>
            <person name="Liu B."/>
            <person name="Maccabe A."/>
            <person name="Meyer V."/>
            <person name="Mirabito P."/>
            <person name="Miskei M."/>
            <person name="Mos M."/>
            <person name="Mullins J."/>
            <person name="Nelson D.R."/>
            <person name="Nielsen J."/>
            <person name="Oakley B.R."/>
            <person name="Osmani S.A."/>
            <person name="Pakula T."/>
            <person name="Paszewski A."/>
            <person name="Paulsen I."/>
            <person name="Pilsyk S."/>
            <person name="Pocsi I."/>
            <person name="Punt P.J."/>
            <person name="Ram A.F."/>
            <person name="Ren Q."/>
            <person name="Robellet X."/>
            <person name="Robson G."/>
            <person name="Seiboth B."/>
            <person name="van Solingen P."/>
            <person name="Specht T."/>
            <person name="Sun J."/>
            <person name="Taheri-Talesh N."/>
            <person name="Takeshita N."/>
            <person name="Ussery D."/>
            <person name="vanKuyk P.A."/>
            <person name="Visser H."/>
            <person name="van de Vondervoort P.J."/>
            <person name="de Vries R.P."/>
            <person name="Walton J."/>
            <person name="Xiang X."/>
            <person name="Xiong Y."/>
            <person name="Zeng A.P."/>
            <person name="Brandt B.W."/>
            <person name="Cornell M.J."/>
            <person name="van den Hondel C.A."/>
            <person name="Visser J."/>
            <person name="Oliver S.G."/>
            <person name="Turner G."/>
        </authorList>
    </citation>
    <scope>GENOME REANNOTATION</scope>
    <source>
        <strain evidence="9">FGSC A4 / ATCC 38163 / CBS 112.46 / NRRL 194 / M139</strain>
    </source>
</reference>
<accession>C8V164</accession>
<dbReference type="GO" id="GO:0005737">
    <property type="term" value="C:cytoplasm"/>
    <property type="evidence" value="ECO:0000318"/>
    <property type="project" value="GO_Central"/>
</dbReference>
<dbReference type="GO" id="GO:0005778">
    <property type="term" value="C:peroxisomal membrane"/>
    <property type="evidence" value="ECO:0000318"/>
    <property type="project" value="GO_Central"/>
</dbReference>
<evidence type="ECO:0000256" key="6">
    <source>
        <dbReference type="RuleBase" id="RU363053"/>
    </source>
</evidence>
<dbReference type="HOGENOM" id="CLU_049109_3_0_1"/>
<keyword evidence="4 6" id="KW-1133">Transmembrane helix</keyword>